<dbReference type="Proteomes" id="UP000015105">
    <property type="component" value="Chromosome 2D"/>
</dbReference>
<sequence>LPRSPAVHISPSSLPPLLLRVRKTLAPCFPSSPRPRRHRPLPSAEALVVALAHTRPPTIRQYQARALLPVMMIICGKYELLFCPFINFIIF</sequence>
<evidence type="ECO:0000313" key="2">
    <source>
        <dbReference type="Proteomes" id="UP000015105"/>
    </source>
</evidence>
<reference evidence="1" key="3">
    <citation type="journal article" date="2017" name="Nature">
        <title>Genome sequence of the progenitor of the wheat D genome Aegilops tauschii.</title>
        <authorList>
            <person name="Luo M.C."/>
            <person name="Gu Y.Q."/>
            <person name="Puiu D."/>
            <person name="Wang H."/>
            <person name="Twardziok S.O."/>
            <person name="Deal K.R."/>
            <person name="Huo N."/>
            <person name="Zhu T."/>
            <person name="Wang L."/>
            <person name="Wang Y."/>
            <person name="McGuire P.E."/>
            <person name="Liu S."/>
            <person name="Long H."/>
            <person name="Ramasamy R.K."/>
            <person name="Rodriguez J.C."/>
            <person name="Van S.L."/>
            <person name="Yuan L."/>
            <person name="Wang Z."/>
            <person name="Xia Z."/>
            <person name="Xiao L."/>
            <person name="Anderson O.D."/>
            <person name="Ouyang S."/>
            <person name="Liang Y."/>
            <person name="Zimin A.V."/>
            <person name="Pertea G."/>
            <person name="Qi P."/>
            <person name="Bennetzen J.L."/>
            <person name="Dai X."/>
            <person name="Dawson M.W."/>
            <person name="Muller H.G."/>
            <person name="Kugler K."/>
            <person name="Rivarola-Duarte L."/>
            <person name="Spannagl M."/>
            <person name="Mayer K.F.X."/>
            <person name="Lu F.H."/>
            <person name="Bevan M.W."/>
            <person name="Leroy P."/>
            <person name="Li P."/>
            <person name="You F.M."/>
            <person name="Sun Q."/>
            <person name="Liu Z."/>
            <person name="Lyons E."/>
            <person name="Wicker T."/>
            <person name="Salzberg S.L."/>
            <person name="Devos K.M."/>
            <person name="Dvorak J."/>
        </authorList>
    </citation>
    <scope>NUCLEOTIDE SEQUENCE [LARGE SCALE GENOMIC DNA]</scope>
    <source>
        <strain evidence="1">cv. AL8/78</strain>
    </source>
</reference>
<name>A0A453AIN2_AEGTS</name>
<keyword evidence="2" id="KW-1185">Reference proteome</keyword>
<reference evidence="2" key="1">
    <citation type="journal article" date="2014" name="Science">
        <title>Ancient hybridizations among the ancestral genomes of bread wheat.</title>
        <authorList>
            <consortium name="International Wheat Genome Sequencing Consortium,"/>
            <person name="Marcussen T."/>
            <person name="Sandve S.R."/>
            <person name="Heier L."/>
            <person name="Spannagl M."/>
            <person name="Pfeifer M."/>
            <person name="Jakobsen K.S."/>
            <person name="Wulff B.B."/>
            <person name="Steuernagel B."/>
            <person name="Mayer K.F."/>
            <person name="Olsen O.A."/>
        </authorList>
    </citation>
    <scope>NUCLEOTIDE SEQUENCE [LARGE SCALE GENOMIC DNA]</scope>
    <source>
        <strain evidence="2">cv. AL8/78</strain>
    </source>
</reference>
<dbReference type="Gramene" id="AET2Gv20148300.3">
    <property type="protein sequence ID" value="AET2Gv20148300.3"/>
    <property type="gene ID" value="AET2Gv20148300"/>
</dbReference>
<protein>
    <submittedName>
        <fullName evidence="1">Uncharacterized protein</fullName>
    </submittedName>
</protein>
<reference evidence="2" key="2">
    <citation type="journal article" date="2017" name="Nat. Plants">
        <title>The Aegilops tauschii genome reveals multiple impacts of transposons.</title>
        <authorList>
            <person name="Zhao G."/>
            <person name="Zou C."/>
            <person name="Li K."/>
            <person name="Wang K."/>
            <person name="Li T."/>
            <person name="Gao L."/>
            <person name="Zhang X."/>
            <person name="Wang H."/>
            <person name="Yang Z."/>
            <person name="Liu X."/>
            <person name="Jiang W."/>
            <person name="Mao L."/>
            <person name="Kong X."/>
            <person name="Jiao Y."/>
            <person name="Jia J."/>
        </authorList>
    </citation>
    <scope>NUCLEOTIDE SEQUENCE [LARGE SCALE GENOMIC DNA]</scope>
    <source>
        <strain evidence="2">cv. AL8/78</strain>
    </source>
</reference>
<dbReference type="EnsemblPlants" id="AET2Gv20148300.3">
    <property type="protein sequence ID" value="AET2Gv20148300.3"/>
    <property type="gene ID" value="AET2Gv20148300"/>
</dbReference>
<accession>A0A453AIN2</accession>
<proteinExistence type="predicted"/>
<organism evidence="1 2">
    <name type="scientific">Aegilops tauschii subsp. strangulata</name>
    <name type="common">Goatgrass</name>
    <dbReference type="NCBI Taxonomy" id="200361"/>
    <lineage>
        <taxon>Eukaryota</taxon>
        <taxon>Viridiplantae</taxon>
        <taxon>Streptophyta</taxon>
        <taxon>Embryophyta</taxon>
        <taxon>Tracheophyta</taxon>
        <taxon>Spermatophyta</taxon>
        <taxon>Magnoliopsida</taxon>
        <taxon>Liliopsida</taxon>
        <taxon>Poales</taxon>
        <taxon>Poaceae</taxon>
        <taxon>BOP clade</taxon>
        <taxon>Pooideae</taxon>
        <taxon>Triticodae</taxon>
        <taxon>Triticeae</taxon>
        <taxon>Triticinae</taxon>
        <taxon>Aegilops</taxon>
    </lineage>
</organism>
<dbReference type="AlphaFoldDB" id="A0A453AIN2"/>
<evidence type="ECO:0000313" key="1">
    <source>
        <dbReference type="EnsemblPlants" id="AET2Gv20148300.3"/>
    </source>
</evidence>
<reference evidence="1" key="5">
    <citation type="journal article" date="2021" name="G3 (Bethesda)">
        <title>Aegilops tauschii genome assembly Aet v5.0 features greater sequence contiguity and improved annotation.</title>
        <authorList>
            <person name="Wang L."/>
            <person name="Zhu T."/>
            <person name="Rodriguez J.C."/>
            <person name="Deal K.R."/>
            <person name="Dubcovsky J."/>
            <person name="McGuire P.E."/>
            <person name="Lux T."/>
            <person name="Spannagl M."/>
            <person name="Mayer K.F.X."/>
            <person name="Baldrich P."/>
            <person name="Meyers B.C."/>
            <person name="Huo N."/>
            <person name="Gu Y.Q."/>
            <person name="Zhou H."/>
            <person name="Devos K.M."/>
            <person name="Bennetzen J.L."/>
            <person name="Unver T."/>
            <person name="Budak H."/>
            <person name="Gulick P.J."/>
            <person name="Galiba G."/>
            <person name="Kalapos B."/>
            <person name="Nelson D.R."/>
            <person name="Li P."/>
            <person name="You F.M."/>
            <person name="Luo M.C."/>
            <person name="Dvorak J."/>
        </authorList>
    </citation>
    <scope>NUCLEOTIDE SEQUENCE [LARGE SCALE GENOMIC DNA]</scope>
    <source>
        <strain evidence="1">cv. AL8/78</strain>
    </source>
</reference>
<reference evidence="1" key="4">
    <citation type="submission" date="2019-03" db="UniProtKB">
        <authorList>
            <consortium name="EnsemblPlants"/>
        </authorList>
    </citation>
    <scope>IDENTIFICATION</scope>
</reference>